<comment type="caution">
    <text evidence="1">The sequence shown here is derived from an EMBL/GenBank/DDBJ whole genome shotgun (WGS) entry which is preliminary data.</text>
</comment>
<dbReference type="EMBL" id="JAAABM010000010">
    <property type="protein sequence ID" value="KAF7674405.1"/>
    <property type="molecule type" value="Genomic_DNA"/>
</dbReference>
<reference evidence="1" key="2">
    <citation type="submission" date="2020-08" db="EMBL/GenBank/DDBJ databases">
        <title>Draft Genome Sequence of Cumin Blight Pathogen Alternaria burnsii.</title>
        <authorList>
            <person name="Feng Z."/>
        </authorList>
    </citation>
    <scope>NUCLEOTIDE SEQUENCE</scope>
    <source>
        <strain evidence="1">CBS107.38</strain>
    </source>
</reference>
<protein>
    <submittedName>
        <fullName evidence="1">Uncharacterized protein</fullName>
    </submittedName>
</protein>
<gene>
    <name evidence="1" type="ORF">GT037_007165</name>
</gene>
<reference evidence="1" key="1">
    <citation type="submission" date="2020-01" db="EMBL/GenBank/DDBJ databases">
        <authorList>
            <person name="Feng Z.H.Z."/>
        </authorList>
    </citation>
    <scope>NUCLEOTIDE SEQUENCE</scope>
    <source>
        <strain evidence="1">CBS107.38</strain>
    </source>
</reference>
<accession>A0A8H7B304</accession>
<name>A0A8H7B304_9PLEO</name>
<evidence type="ECO:0000313" key="2">
    <source>
        <dbReference type="Proteomes" id="UP000596902"/>
    </source>
</evidence>
<keyword evidence="2" id="KW-1185">Reference proteome</keyword>
<dbReference type="GeneID" id="62205390"/>
<organism evidence="1 2">
    <name type="scientific">Alternaria burnsii</name>
    <dbReference type="NCBI Taxonomy" id="1187904"/>
    <lineage>
        <taxon>Eukaryota</taxon>
        <taxon>Fungi</taxon>
        <taxon>Dikarya</taxon>
        <taxon>Ascomycota</taxon>
        <taxon>Pezizomycotina</taxon>
        <taxon>Dothideomycetes</taxon>
        <taxon>Pleosporomycetidae</taxon>
        <taxon>Pleosporales</taxon>
        <taxon>Pleosporineae</taxon>
        <taxon>Pleosporaceae</taxon>
        <taxon>Alternaria</taxon>
        <taxon>Alternaria sect. Alternaria</taxon>
    </lineage>
</organism>
<sequence>FDAFQNLRFLLDAAKTGLVLNLKGGLFASPPIRQFCVRKPQEPDISKIRSTFEPPRNDHAVNRLMPLFNILFNDEQLFLFGLHTITEEIGRLIRTNPAVATLISPYIAERISSLSVVSECLHQLHLFQP</sequence>
<dbReference type="AlphaFoldDB" id="A0A8H7B304"/>
<dbReference type="RefSeq" id="XP_038784700.1">
    <property type="nucleotide sequence ID" value="XM_038932212.1"/>
</dbReference>
<dbReference type="Proteomes" id="UP000596902">
    <property type="component" value="Unassembled WGS sequence"/>
</dbReference>
<proteinExistence type="predicted"/>
<evidence type="ECO:0000313" key="1">
    <source>
        <dbReference type="EMBL" id="KAF7674405.1"/>
    </source>
</evidence>
<feature type="non-terminal residue" evidence="1">
    <location>
        <position position="1"/>
    </location>
</feature>